<dbReference type="InterPro" id="IPR036908">
    <property type="entry name" value="RlpA-like_sf"/>
</dbReference>
<name>A0AAV0AK33_PHAPC</name>
<feature type="chain" id="PRO_5043561082" evidence="2">
    <location>
        <begin position="23"/>
        <end position="138"/>
    </location>
</feature>
<reference evidence="4" key="1">
    <citation type="submission" date="2022-06" db="EMBL/GenBank/DDBJ databases">
        <authorList>
            <consortium name="SYNGENTA / RWTH Aachen University"/>
        </authorList>
    </citation>
    <scope>NUCLEOTIDE SEQUENCE</scope>
</reference>
<evidence type="ECO:0000313" key="4">
    <source>
        <dbReference type="EMBL" id="CAH7668913.1"/>
    </source>
</evidence>
<dbReference type="InterPro" id="IPR009009">
    <property type="entry name" value="RlpA-like_DPBB"/>
</dbReference>
<comment type="caution">
    <text evidence="4">The sequence shown here is derived from an EMBL/GenBank/DDBJ whole genome shotgun (WGS) entry which is preliminary data.</text>
</comment>
<keyword evidence="1 2" id="KW-0732">Signal</keyword>
<feature type="domain" description="RlpA-like protein double-psi beta-barrel" evidence="3">
    <location>
        <begin position="47"/>
        <end position="134"/>
    </location>
</feature>
<dbReference type="InterPro" id="IPR051477">
    <property type="entry name" value="Expansin_CellWall"/>
</dbReference>
<evidence type="ECO:0000313" key="5">
    <source>
        <dbReference type="Proteomes" id="UP001153365"/>
    </source>
</evidence>
<gene>
    <name evidence="4" type="ORF">PPACK8108_LOCUS3486</name>
</gene>
<feature type="signal peptide" evidence="2">
    <location>
        <begin position="1"/>
        <end position="22"/>
    </location>
</feature>
<dbReference type="CDD" id="cd22191">
    <property type="entry name" value="DPBB_RlpA_EXP_N-like"/>
    <property type="match status" value="1"/>
</dbReference>
<dbReference type="Gene3D" id="2.40.40.10">
    <property type="entry name" value="RlpA-like domain"/>
    <property type="match status" value="1"/>
</dbReference>
<organism evidence="4 5">
    <name type="scientific">Phakopsora pachyrhizi</name>
    <name type="common">Asian soybean rust disease fungus</name>
    <dbReference type="NCBI Taxonomy" id="170000"/>
    <lineage>
        <taxon>Eukaryota</taxon>
        <taxon>Fungi</taxon>
        <taxon>Dikarya</taxon>
        <taxon>Basidiomycota</taxon>
        <taxon>Pucciniomycotina</taxon>
        <taxon>Pucciniomycetes</taxon>
        <taxon>Pucciniales</taxon>
        <taxon>Phakopsoraceae</taxon>
        <taxon>Phakopsora</taxon>
    </lineage>
</organism>
<dbReference type="PANTHER" id="PTHR31836:SF27">
    <property type="entry name" value="RLPA-LIKE PROTEIN DOUBLE-PSI BETA-BARREL DOMAIN-CONTAINING PROTEIN"/>
    <property type="match status" value="1"/>
</dbReference>
<accession>A0AAV0AK33</accession>
<proteinExistence type="predicted"/>
<evidence type="ECO:0000256" key="2">
    <source>
        <dbReference type="SAM" id="SignalP"/>
    </source>
</evidence>
<dbReference type="PANTHER" id="PTHR31836">
    <property type="match status" value="1"/>
</dbReference>
<dbReference type="EMBL" id="CALTRL010000620">
    <property type="protein sequence ID" value="CAH7668913.1"/>
    <property type="molecule type" value="Genomic_DNA"/>
</dbReference>
<dbReference type="AlphaFoldDB" id="A0AAV0AK33"/>
<sequence length="138" mass="14913">MMMKSLYLSTFLFGIFLRSSAGLPHHSDPSTILARGLENRYNNWGKGTYYYVSDGNQVACGGYYQDSDMVCAASATDFNNKNSCGELITVNHSGKSVQCTIVDQCEGCSAGSLDLSPAAFQALAELSVGRIDVSNNHY</sequence>
<dbReference type="Proteomes" id="UP001153365">
    <property type="component" value="Unassembled WGS sequence"/>
</dbReference>
<dbReference type="Pfam" id="PF03330">
    <property type="entry name" value="DPBB_1"/>
    <property type="match status" value="1"/>
</dbReference>
<evidence type="ECO:0000259" key="3">
    <source>
        <dbReference type="Pfam" id="PF03330"/>
    </source>
</evidence>
<protein>
    <submittedName>
        <fullName evidence="4">RlpA-like double-psi beta-barrel-protein domain-containing protein-containing protein</fullName>
    </submittedName>
</protein>
<keyword evidence="5" id="KW-1185">Reference proteome</keyword>
<evidence type="ECO:0000256" key="1">
    <source>
        <dbReference type="ARBA" id="ARBA00022729"/>
    </source>
</evidence>
<dbReference type="SUPFAM" id="SSF50685">
    <property type="entry name" value="Barwin-like endoglucanases"/>
    <property type="match status" value="1"/>
</dbReference>